<gene>
    <name evidence="1" type="ORF">CURT_0642</name>
</gene>
<dbReference type="AlphaFoldDB" id="A0AAE7E9L1"/>
<evidence type="ECO:0000313" key="1">
    <source>
        <dbReference type="EMBL" id="QKF84153.1"/>
    </source>
</evidence>
<sequence length="278" mass="33414">MNKITLFGQANKNLYKILEDDLQESWNFQNFENIKKTKMINFLKSGGSYQLENDEIFFIELTSKEIDEISNFKNTTIANNIDKKSILKIKFIYLIYEDKIYFQRILPSNYIDKPFFSLFTEKDLAKLEKNKKIIILNDKTDVMFDGEKVYFKDFNNLEKIFKTFSKYYREAGEKDFKNLQNNININLAKEFDLKKINKTSLRKIAQICDNLNMFQSYFIEYEIYARRYEPENKNFKDGKFNIANNEDIKFLHDIIFEKFYTAQVAQNQKRLVNSYKLI</sequence>
<reference evidence="1 2" key="1">
    <citation type="submission" date="2020-05" db="EMBL/GenBank/DDBJ databases">
        <title>Complete genome sequencing of Campylobacter and Arcobacter type strains.</title>
        <authorList>
            <person name="Miller W.G."/>
            <person name="Yee E."/>
        </authorList>
    </citation>
    <scope>NUCLEOTIDE SEQUENCE [LARGE SCALE GENOMIC DNA]</scope>
    <source>
        <strain evidence="1 2">LMG 6451</strain>
    </source>
</reference>
<dbReference type="EMBL" id="CP053832">
    <property type="protein sequence ID" value="QKF84153.1"/>
    <property type="molecule type" value="Genomic_DNA"/>
</dbReference>
<protein>
    <submittedName>
        <fullName evidence="1">Uncharacterized protein</fullName>
    </submittedName>
</protein>
<dbReference type="Proteomes" id="UP000509722">
    <property type="component" value="Chromosome"/>
</dbReference>
<dbReference type="RefSeq" id="WP_018713348.1">
    <property type="nucleotide sequence ID" value="NZ_CP053832.1"/>
</dbReference>
<accession>A0AAE7E9L1</accession>
<dbReference type="GeneID" id="77175550"/>
<name>A0AAE7E9L1_9BACT</name>
<proteinExistence type="predicted"/>
<organism evidence="1 2">
    <name type="scientific">Campylobacter ureolyticus</name>
    <dbReference type="NCBI Taxonomy" id="827"/>
    <lineage>
        <taxon>Bacteria</taxon>
        <taxon>Pseudomonadati</taxon>
        <taxon>Campylobacterota</taxon>
        <taxon>Epsilonproteobacteria</taxon>
        <taxon>Campylobacterales</taxon>
        <taxon>Campylobacteraceae</taxon>
        <taxon>Campylobacter</taxon>
    </lineage>
</organism>
<evidence type="ECO:0000313" key="2">
    <source>
        <dbReference type="Proteomes" id="UP000509722"/>
    </source>
</evidence>